<dbReference type="AlphaFoldDB" id="M2N9B2"/>
<feature type="region of interest" description="Disordered" evidence="8">
    <location>
        <begin position="309"/>
        <end position="330"/>
    </location>
</feature>
<evidence type="ECO:0000256" key="8">
    <source>
        <dbReference type="SAM" id="MobiDB-lite"/>
    </source>
</evidence>
<keyword evidence="4 7" id="KW-0863">Zinc-finger</keyword>
<dbReference type="InterPro" id="IPR050329">
    <property type="entry name" value="GLI_C2H2-zinc-finger"/>
</dbReference>
<dbReference type="Pfam" id="PF00096">
    <property type="entry name" value="zf-C2H2"/>
    <property type="match status" value="1"/>
</dbReference>
<dbReference type="PROSITE" id="PS00028">
    <property type="entry name" value="ZINC_FINGER_C2H2_1"/>
    <property type="match status" value="1"/>
</dbReference>
<dbReference type="InterPro" id="IPR036236">
    <property type="entry name" value="Znf_C2H2_sf"/>
</dbReference>
<feature type="compositionally biased region" description="Pro residues" evidence="8">
    <location>
        <begin position="66"/>
        <end position="82"/>
    </location>
</feature>
<organism evidence="10 11">
    <name type="scientific">Baudoinia panamericana (strain UAMH 10762)</name>
    <name type="common">Angels' share fungus</name>
    <name type="synonym">Baudoinia compniacensis (strain UAMH 10762)</name>
    <dbReference type="NCBI Taxonomy" id="717646"/>
    <lineage>
        <taxon>Eukaryota</taxon>
        <taxon>Fungi</taxon>
        <taxon>Dikarya</taxon>
        <taxon>Ascomycota</taxon>
        <taxon>Pezizomycotina</taxon>
        <taxon>Dothideomycetes</taxon>
        <taxon>Dothideomycetidae</taxon>
        <taxon>Mycosphaerellales</taxon>
        <taxon>Teratosphaeriaceae</taxon>
        <taxon>Baudoinia</taxon>
    </lineage>
</organism>
<dbReference type="KEGG" id="bcom:BAUCODRAFT_499054"/>
<feature type="region of interest" description="Disordered" evidence="8">
    <location>
        <begin position="1"/>
        <end position="84"/>
    </location>
</feature>
<keyword evidence="6" id="KW-0539">Nucleus</keyword>
<feature type="compositionally biased region" description="Basic residues" evidence="8">
    <location>
        <begin position="11"/>
        <end position="20"/>
    </location>
</feature>
<dbReference type="PANTHER" id="PTHR19818">
    <property type="entry name" value="ZINC FINGER PROTEIN ZIC AND GLI"/>
    <property type="match status" value="1"/>
</dbReference>
<dbReference type="GO" id="GO:0000978">
    <property type="term" value="F:RNA polymerase II cis-regulatory region sequence-specific DNA binding"/>
    <property type="evidence" value="ECO:0007669"/>
    <property type="project" value="TreeGrafter"/>
</dbReference>
<dbReference type="HOGENOM" id="CLU_773817_0_0_1"/>
<dbReference type="GO" id="GO:0008270">
    <property type="term" value="F:zinc ion binding"/>
    <property type="evidence" value="ECO:0007669"/>
    <property type="project" value="UniProtKB-KW"/>
</dbReference>
<evidence type="ECO:0000256" key="7">
    <source>
        <dbReference type="PROSITE-ProRule" id="PRU00042"/>
    </source>
</evidence>
<feature type="compositionally biased region" description="Basic residues" evidence="8">
    <location>
        <begin position="316"/>
        <end position="327"/>
    </location>
</feature>
<dbReference type="SUPFAM" id="SSF57667">
    <property type="entry name" value="beta-beta-alpha zinc fingers"/>
    <property type="match status" value="1"/>
</dbReference>
<dbReference type="EMBL" id="KB445556">
    <property type="protein sequence ID" value="EMC95689.1"/>
    <property type="molecule type" value="Genomic_DNA"/>
</dbReference>
<dbReference type="OrthoDB" id="8117402at2759"/>
<protein>
    <recommendedName>
        <fullName evidence="9">C2H2-type domain-containing protein</fullName>
    </recommendedName>
</protein>
<dbReference type="GeneID" id="19114929"/>
<dbReference type="PROSITE" id="PS50157">
    <property type="entry name" value="ZINC_FINGER_C2H2_2"/>
    <property type="match status" value="2"/>
</dbReference>
<dbReference type="Gene3D" id="3.30.160.60">
    <property type="entry name" value="Classic Zinc Finger"/>
    <property type="match status" value="3"/>
</dbReference>
<feature type="compositionally biased region" description="Polar residues" evidence="8">
    <location>
        <begin position="1"/>
        <end position="10"/>
    </location>
</feature>
<keyword evidence="2" id="KW-0479">Metal-binding</keyword>
<proteinExistence type="predicted"/>
<evidence type="ECO:0000256" key="3">
    <source>
        <dbReference type="ARBA" id="ARBA00022737"/>
    </source>
</evidence>
<dbReference type="Proteomes" id="UP000011761">
    <property type="component" value="Unassembled WGS sequence"/>
</dbReference>
<name>M2N9B2_BAUPA</name>
<evidence type="ECO:0000256" key="5">
    <source>
        <dbReference type="ARBA" id="ARBA00022833"/>
    </source>
</evidence>
<dbReference type="STRING" id="717646.M2N9B2"/>
<dbReference type="SMART" id="SM00355">
    <property type="entry name" value="ZnF_C2H2"/>
    <property type="match status" value="2"/>
</dbReference>
<dbReference type="RefSeq" id="XP_007677106.1">
    <property type="nucleotide sequence ID" value="XM_007678916.1"/>
</dbReference>
<accession>M2N9B2</accession>
<dbReference type="InterPro" id="IPR013087">
    <property type="entry name" value="Znf_C2H2_type"/>
</dbReference>
<evidence type="ECO:0000313" key="10">
    <source>
        <dbReference type="EMBL" id="EMC95689.1"/>
    </source>
</evidence>
<feature type="compositionally biased region" description="Low complexity" evidence="8">
    <location>
        <begin position="51"/>
        <end position="65"/>
    </location>
</feature>
<dbReference type="FunFam" id="3.30.160.60:FF:000744">
    <property type="entry name" value="zinc finger E-box-binding homeobox 1"/>
    <property type="match status" value="1"/>
</dbReference>
<keyword evidence="11" id="KW-1185">Reference proteome</keyword>
<keyword evidence="5" id="KW-0862">Zinc</keyword>
<dbReference type="GO" id="GO:0045944">
    <property type="term" value="P:positive regulation of transcription by RNA polymerase II"/>
    <property type="evidence" value="ECO:0007669"/>
    <property type="project" value="UniProtKB-ARBA"/>
</dbReference>
<sequence>MLATNSSSSIQKRRQLHRRQQSLEVPILATPLPANNRRHPTAHQGHRRGLSLDQSLSAVSSSNGFRPPPPQDPTDFTPPGPPSVRILLDTTDLPNQQLQQYVQETQQQPAQPGYYPANDFQSHLQQQLNHNFDAAIDVKPVIASPRPQSAHQQVALQELQNHMAWYSAVYGLSPNANSSTTPFFEASQAGGAVMPGAPVPMPVMQSMSGMPQTPLSYGHARLWDGCDRKFGRKENIRSHVQTHLGDRQFKCDLCDKTFVRQHDLKRHIAIHSDERPHECICGMGFARHDALTRHRQRGVCVGALPGYEKTEEEKPKRGRPKTNRRFRSSTPALALAQVTVRLRRKATMRTSTSPLSST</sequence>
<feature type="domain" description="C2H2-type" evidence="9">
    <location>
        <begin position="249"/>
        <end position="276"/>
    </location>
</feature>
<dbReference type="GO" id="GO:0005634">
    <property type="term" value="C:nucleus"/>
    <property type="evidence" value="ECO:0007669"/>
    <property type="project" value="UniProtKB-SubCell"/>
</dbReference>
<dbReference type="GO" id="GO:0000981">
    <property type="term" value="F:DNA-binding transcription factor activity, RNA polymerase II-specific"/>
    <property type="evidence" value="ECO:0007669"/>
    <property type="project" value="TreeGrafter"/>
</dbReference>
<evidence type="ECO:0000259" key="9">
    <source>
        <dbReference type="PROSITE" id="PS50157"/>
    </source>
</evidence>
<evidence type="ECO:0000256" key="1">
    <source>
        <dbReference type="ARBA" id="ARBA00004123"/>
    </source>
</evidence>
<feature type="domain" description="C2H2-type" evidence="9">
    <location>
        <begin position="226"/>
        <end position="248"/>
    </location>
</feature>
<evidence type="ECO:0000256" key="2">
    <source>
        <dbReference type="ARBA" id="ARBA00022723"/>
    </source>
</evidence>
<dbReference type="PANTHER" id="PTHR19818:SF144">
    <property type="entry name" value="METALLOTHIONEIN EXPRESSION ACTIVATOR-RELATED"/>
    <property type="match status" value="1"/>
</dbReference>
<feature type="compositionally biased region" description="Basic residues" evidence="8">
    <location>
        <begin position="36"/>
        <end position="49"/>
    </location>
</feature>
<evidence type="ECO:0000256" key="4">
    <source>
        <dbReference type="ARBA" id="ARBA00022771"/>
    </source>
</evidence>
<comment type="subcellular location">
    <subcellularLocation>
        <location evidence="1">Nucleus</location>
    </subcellularLocation>
</comment>
<reference evidence="10 11" key="1">
    <citation type="journal article" date="2012" name="PLoS Pathog.">
        <title>Diverse lifestyles and strategies of plant pathogenesis encoded in the genomes of eighteen Dothideomycetes fungi.</title>
        <authorList>
            <person name="Ohm R.A."/>
            <person name="Feau N."/>
            <person name="Henrissat B."/>
            <person name="Schoch C.L."/>
            <person name="Horwitz B.A."/>
            <person name="Barry K.W."/>
            <person name="Condon B.J."/>
            <person name="Copeland A.C."/>
            <person name="Dhillon B."/>
            <person name="Glaser F."/>
            <person name="Hesse C.N."/>
            <person name="Kosti I."/>
            <person name="LaButti K."/>
            <person name="Lindquist E.A."/>
            <person name="Lucas S."/>
            <person name="Salamov A.A."/>
            <person name="Bradshaw R.E."/>
            <person name="Ciuffetti L."/>
            <person name="Hamelin R.C."/>
            <person name="Kema G.H.J."/>
            <person name="Lawrence C."/>
            <person name="Scott J.A."/>
            <person name="Spatafora J.W."/>
            <person name="Turgeon B.G."/>
            <person name="de Wit P.J.G.M."/>
            <person name="Zhong S."/>
            <person name="Goodwin S.B."/>
            <person name="Grigoriev I.V."/>
        </authorList>
    </citation>
    <scope>NUCLEOTIDE SEQUENCE [LARGE SCALE GENOMIC DNA]</scope>
    <source>
        <strain evidence="10 11">UAMH 10762</strain>
    </source>
</reference>
<evidence type="ECO:0000313" key="11">
    <source>
        <dbReference type="Proteomes" id="UP000011761"/>
    </source>
</evidence>
<keyword evidence="3" id="KW-0677">Repeat</keyword>
<gene>
    <name evidence="10" type="ORF">BAUCODRAFT_499054</name>
</gene>
<evidence type="ECO:0000256" key="6">
    <source>
        <dbReference type="ARBA" id="ARBA00023242"/>
    </source>
</evidence>
<dbReference type="eggNOG" id="KOG1721">
    <property type="taxonomic scope" value="Eukaryota"/>
</dbReference>